<keyword evidence="2" id="KW-1185">Reference proteome</keyword>
<sequence>MVAQTSNCRLAGFGIRRAARAGVADGLYANGRHQYEVIIDAVKEVIDAKGEWAPVQLTDEERASVTVVECSKSHTPVLTRGWHCDEQRNEFMLGLWRGKSIAHESSIELQKSVGESLGDSIKRYLRCDPDAPIGPAVFMACVTIDGEVHTTYDFEKAAGVDLSITLNPVRPIELGANELDLYVDVSAFAARAPYLTRVDVYYFTPPDGLSVLRNLGFDEPLGLPGEGEDFRSVLTWHSPLDPSKTNRVGTFINKDQLGASLYLNEVHKRLPESPQNPLVRFNERPTIMRAIRLISGLVAENRDTRSVWRLLDNYGGEQVFSVVMIGNPIGLPEVPFFRLEDEAARKLKLIHFKIVLPDGGTVTDALYANGRHQCKVVVEIVVERVMPDGTSVPVRLSDAERGSVTITSYSRNVNEPLPPSWSCDQEKNIYDTGRWATGVDKAESGQCTQADARSSQRQIEMVERYLRVNPNVPIEERRFMASIKINGMTYTTNYADADYEFNSFVAIRASRPYQLKVQDLTVYPDHHAFSDSRCDIDVYYWTPPAGLRFLVNKGFDTPLSPANEGRNFCTSYNKRNAQQSFYKGGVVMNKDVVSPLVLIADIFTLHPEGHQRVVRFNQRPTIMRAVRFTGYYNSTMDSDSHSKWRLWDNYGCEHVFGLQQAGGGNLIELING</sequence>
<dbReference type="Proteomes" id="UP001277967">
    <property type="component" value="Unassembled WGS sequence"/>
</dbReference>
<name>A0ABU5FC40_9PSED</name>
<comment type="caution">
    <text evidence="1">The sequence shown here is derived from an EMBL/GenBank/DDBJ whole genome shotgun (WGS) entry which is preliminary data.</text>
</comment>
<proteinExistence type="predicted"/>
<evidence type="ECO:0000313" key="2">
    <source>
        <dbReference type="Proteomes" id="UP001277967"/>
    </source>
</evidence>
<accession>A0ABU5FC40</accession>
<dbReference type="EMBL" id="JAXGGE010000001">
    <property type="protein sequence ID" value="MDY4298828.1"/>
    <property type="molecule type" value="Genomic_DNA"/>
</dbReference>
<dbReference type="RefSeq" id="WP_320745963.1">
    <property type="nucleotide sequence ID" value="NZ_JAXGGE010000001.1"/>
</dbReference>
<reference evidence="1 2" key="1">
    <citation type="submission" date="2023-11" db="EMBL/GenBank/DDBJ databases">
        <title>Genome sequence of Pseudomonas salmasensis Strain SLU99.</title>
        <authorList>
            <person name="Ghadamgahi F."/>
            <person name="Kalyandurg P.B."/>
            <person name="Catara V."/>
            <person name="Vetukuri R."/>
            <person name="Ghosh S."/>
        </authorList>
    </citation>
    <scope>NUCLEOTIDE SEQUENCE [LARGE SCALE GENOMIC DNA]</scope>
    <source>
        <strain evidence="1 2">SLU99</strain>
    </source>
</reference>
<organism evidence="1 2">
    <name type="scientific">Pseudomonas salmasensis</name>
    <dbReference type="NCBI Taxonomy" id="2745514"/>
    <lineage>
        <taxon>Bacteria</taxon>
        <taxon>Pseudomonadati</taxon>
        <taxon>Pseudomonadota</taxon>
        <taxon>Gammaproteobacteria</taxon>
        <taxon>Pseudomonadales</taxon>
        <taxon>Pseudomonadaceae</taxon>
        <taxon>Pseudomonas</taxon>
    </lineage>
</organism>
<evidence type="ECO:0000313" key="1">
    <source>
        <dbReference type="EMBL" id="MDY4298828.1"/>
    </source>
</evidence>
<protein>
    <submittedName>
        <fullName evidence="1">Uncharacterized protein</fullName>
    </submittedName>
</protein>
<gene>
    <name evidence="1" type="ORF">SO486_02330</name>
</gene>